<dbReference type="OrthoDB" id="419598at2759"/>
<gene>
    <name evidence="2" type="ORF">BAUCODRAFT_33513</name>
</gene>
<dbReference type="KEGG" id="bcom:BAUCODRAFT_33513"/>
<accession>M2LP67</accession>
<evidence type="ECO:0000313" key="3">
    <source>
        <dbReference type="Proteomes" id="UP000011761"/>
    </source>
</evidence>
<dbReference type="Pfam" id="PF05368">
    <property type="entry name" value="NmrA"/>
    <property type="match status" value="1"/>
</dbReference>
<dbReference type="PANTHER" id="PTHR43162:SF1">
    <property type="entry name" value="PRESTALK A DIFFERENTIATION PROTEIN A"/>
    <property type="match status" value="1"/>
</dbReference>
<dbReference type="PANTHER" id="PTHR43162">
    <property type="match status" value="1"/>
</dbReference>
<reference evidence="2 3" key="1">
    <citation type="journal article" date="2012" name="PLoS Pathog.">
        <title>Diverse lifestyles and strategies of plant pathogenesis encoded in the genomes of eighteen Dothideomycetes fungi.</title>
        <authorList>
            <person name="Ohm R.A."/>
            <person name="Feau N."/>
            <person name="Henrissat B."/>
            <person name="Schoch C.L."/>
            <person name="Horwitz B.A."/>
            <person name="Barry K.W."/>
            <person name="Condon B.J."/>
            <person name="Copeland A.C."/>
            <person name="Dhillon B."/>
            <person name="Glaser F."/>
            <person name="Hesse C.N."/>
            <person name="Kosti I."/>
            <person name="LaButti K."/>
            <person name="Lindquist E.A."/>
            <person name="Lucas S."/>
            <person name="Salamov A.A."/>
            <person name="Bradshaw R.E."/>
            <person name="Ciuffetti L."/>
            <person name="Hamelin R.C."/>
            <person name="Kema G.H.J."/>
            <person name="Lawrence C."/>
            <person name="Scott J.A."/>
            <person name="Spatafora J.W."/>
            <person name="Turgeon B.G."/>
            <person name="de Wit P.J.G.M."/>
            <person name="Zhong S."/>
            <person name="Goodwin S.B."/>
            <person name="Grigoriev I.V."/>
        </authorList>
    </citation>
    <scope>NUCLEOTIDE SEQUENCE [LARGE SCALE GENOMIC DNA]</scope>
    <source>
        <strain evidence="2 3">UAMH 10762</strain>
    </source>
</reference>
<protein>
    <recommendedName>
        <fullName evidence="1">NmrA-like domain-containing protein</fullName>
    </recommendedName>
</protein>
<dbReference type="HOGENOM" id="CLU_007383_10_0_1"/>
<dbReference type="GeneID" id="19112145"/>
<sequence length="308" mass="33052">MSTVIVFGPTGNIGSVAARTAEACGATVWLGMRDTSKAIPTLTAEQEKSGRFERVEADLTNPDTLTAAVKKSGAKRAFIYLAHGSKDHMKASLQALKSAGVEYIVFLSSFTINTPSPADIEPSELIPYVHAQVELSLDSVFGHDNFVAVRPGAFATNILPYVSGIKAGHVSCPGANFDMDAVTFTDMGEVSGILLASGPKNGQHEVYVYGPERMTQGEAIKRAGKVVWGNDVEVQDLTGQDALDAYAKAGFPKPFADYMARVISRTDEEADANHVRYEEGVKNVELYTGHPATKFEDFVEAHKSLFGA</sequence>
<evidence type="ECO:0000313" key="2">
    <source>
        <dbReference type="EMBL" id="EMC96172.1"/>
    </source>
</evidence>
<dbReference type="Gene3D" id="3.40.50.720">
    <property type="entry name" value="NAD(P)-binding Rossmann-like Domain"/>
    <property type="match status" value="1"/>
</dbReference>
<dbReference type="Proteomes" id="UP000011761">
    <property type="component" value="Unassembled WGS sequence"/>
</dbReference>
<dbReference type="InterPro" id="IPR036291">
    <property type="entry name" value="NAD(P)-bd_dom_sf"/>
</dbReference>
<dbReference type="AlphaFoldDB" id="M2LP67"/>
<dbReference type="OMA" id="FGPENYV"/>
<dbReference type="eggNOG" id="ENOG502SMDA">
    <property type="taxonomic scope" value="Eukaryota"/>
</dbReference>
<dbReference type="SUPFAM" id="SSF51735">
    <property type="entry name" value="NAD(P)-binding Rossmann-fold domains"/>
    <property type="match status" value="1"/>
</dbReference>
<name>M2LP67_BAUPA</name>
<organism evidence="2 3">
    <name type="scientific">Baudoinia panamericana (strain UAMH 10762)</name>
    <name type="common">Angels' share fungus</name>
    <name type="synonym">Baudoinia compniacensis (strain UAMH 10762)</name>
    <dbReference type="NCBI Taxonomy" id="717646"/>
    <lineage>
        <taxon>Eukaryota</taxon>
        <taxon>Fungi</taxon>
        <taxon>Dikarya</taxon>
        <taxon>Ascomycota</taxon>
        <taxon>Pezizomycotina</taxon>
        <taxon>Dothideomycetes</taxon>
        <taxon>Dothideomycetidae</taxon>
        <taxon>Mycosphaerellales</taxon>
        <taxon>Teratosphaeriaceae</taxon>
        <taxon>Baudoinia</taxon>
    </lineage>
</organism>
<dbReference type="STRING" id="717646.M2LP67"/>
<dbReference type="InterPro" id="IPR008030">
    <property type="entry name" value="NmrA-like"/>
</dbReference>
<keyword evidence="3" id="KW-1185">Reference proteome</keyword>
<dbReference type="EMBL" id="KB445555">
    <property type="protein sequence ID" value="EMC96172.1"/>
    <property type="molecule type" value="Genomic_DNA"/>
</dbReference>
<proteinExistence type="predicted"/>
<evidence type="ECO:0000259" key="1">
    <source>
        <dbReference type="Pfam" id="PF05368"/>
    </source>
</evidence>
<dbReference type="InterPro" id="IPR051604">
    <property type="entry name" value="Ergot_Alk_Oxidoreductase"/>
</dbReference>
<dbReference type="RefSeq" id="XP_007676022.1">
    <property type="nucleotide sequence ID" value="XM_007677832.1"/>
</dbReference>
<feature type="domain" description="NmrA-like" evidence="1">
    <location>
        <begin position="2"/>
        <end position="298"/>
    </location>
</feature>